<organism evidence="1 2">
    <name type="scientific">Zarea fungicola</name>
    <dbReference type="NCBI Taxonomy" id="93591"/>
    <lineage>
        <taxon>Eukaryota</taxon>
        <taxon>Fungi</taxon>
        <taxon>Dikarya</taxon>
        <taxon>Ascomycota</taxon>
        <taxon>Pezizomycotina</taxon>
        <taxon>Sordariomycetes</taxon>
        <taxon>Hypocreomycetidae</taxon>
        <taxon>Hypocreales</taxon>
        <taxon>Cordycipitaceae</taxon>
        <taxon>Zarea</taxon>
    </lineage>
</organism>
<reference evidence="1" key="1">
    <citation type="submission" date="2022-08" db="EMBL/GenBank/DDBJ databases">
        <title>Genome Sequence of Lecanicillium fungicola.</title>
        <authorList>
            <person name="Buettner E."/>
        </authorList>
    </citation>
    <scope>NUCLEOTIDE SEQUENCE</scope>
    <source>
        <strain evidence="1">Babe33</strain>
    </source>
</reference>
<protein>
    <submittedName>
        <fullName evidence="1">Uncharacterized protein</fullName>
    </submittedName>
</protein>
<sequence>MQELQEELDKLGTQRLAFKTSLGPTKSYDTPKISSEQDRLAARNKENRRMNQEAVRKAQIKEKVKAREIEMSLSRGQMVQEDPSRRLRTKAKFVHDVNEAVPDGSQANSGVSTPATAATPIVSATKPAGTGSGGGLLPHLARLQDKNNADSKGLPTIHRPLMDDDVIGSLDLDIDIEI</sequence>
<gene>
    <name evidence="1" type="ORF">NQ176_g4520</name>
</gene>
<keyword evidence="2" id="KW-1185">Reference proteome</keyword>
<evidence type="ECO:0000313" key="1">
    <source>
        <dbReference type="EMBL" id="KAJ2977185.1"/>
    </source>
</evidence>
<name>A0ACC1NDY7_9HYPO</name>
<evidence type="ECO:0000313" key="2">
    <source>
        <dbReference type="Proteomes" id="UP001143910"/>
    </source>
</evidence>
<dbReference type="EMBL" id="JANJQO010000497">
    <property type="protein sequence ID" value="KAJ2977185.1"/>
    <property type="molecule type" value="Genomic_DNA"/>
</dbReference>
<comment type="caution">
    <text evidence="1">The sequence shown here is derived from an EMBL/GenBank/DDBJ whole genome shotgun (WGS) entry which is preliminary data.</text>
</comment>
<proteinExistence type="predicted"/>
<accession>A0ACC1NDY7</accession>
<dbReference type="Proteomes" id="UP001143910">
    <property type="component" value="Unassembled WGS sequence"/>
</dbReference>